<proteinExistence type="inferred from homology"/>
<dbReference type="STRING" id="69771.A0A1V6NVR8"/>
<keyword evidence="2" id="KW-0479">Metal-binding</keyword>
<dbReference type="PANTHER" id="PTHR33337:SF40">
    <property type="entry name" value="CENP-V_GFA DOMAIN-CONTAINING PROTEIN-RELATED"/>
    <property type="match status" value="1"/>
</dbReference>
<evidence type="ECO:0000256" key="4">
    <source>
        <dbReference type="ARBA" id="ARBA00023239"/>
    </source>
</evidence>
<dbReference type="OMA" id="DINFTHG"/>
<comment type="similarity">
    <text evidence="1">Belongs to the Gfa family.</text>
</comment>
<dbReference type="Gene3D" id="3.90.1590.10">
    <property type="entry name" value="glutathione-dependent formaldehyde- activating enzyme (gfa)"/>
    <property type="match status" value="1"/>
</dbReference>
<evidence type="ECO:0000256" key="3">
    <source>
        <dbReference type="ARBA" id="ARBA00022833"/>
    </source>
</evidence>
<keyword evidence="3" id="KW-0862">Zinc</keyword>
<dbReference type="AlphaFoldDB" id="A0A1V6NVR8"/>
<evidence type="ECO:0000256" key="2">
    <source>
        <dbReference type="ARBA" id="ARBA00022723"/>
    </source>
</evidence>
<dbReference type="InterPro" id="IPR011057">
    <property type="entry name" value="Mss4-like_sf"/>
</dbReference>
<dbReference type="SUPFAM" id="SSF51316">
    <property type="entry name" value="Mss4-like"/>
    <property type="match status" value="1"/>
</dbReference>
<evidence type="ECO:0000256" key="1">
    <source>
        <dbReference type="ARBA" id="ARBA00005495"/>
    </source>
</evidence>
<name>A0A1V6NVR8_PENDC</name>
<evidence type="ECO:0000256" key="5">
    <source>
        <dbReference type="SAM" id="MobiDB-lite"/>
    </source>
</evidence>
<feature type="domain" description="CENP-V/GFA" evidence="6">
    <location>
        <begin position="52"/>
        <end position="176"/>
    </location>
</feature>
<accession>A0A1V6NVR8</accession>
<dbReference type="EMBL" id="MDYL01000035">
    <property type="protein sequence ID" value="OQD68446.1"/>
    <property type="molecule type" value="Genomic_DNA"/>
</dbReference>
<evidence type="ECO:0000259" key="6">
    <source>
        <dbReference type="Pfam" id="PF04828"/>
    </source>
</evidence>
<organism evidence="7 8">
    <name type="scientific">Penicillium decumbens</name>
    <dbReference type="NCBI Taxonomy" id="69771"/>
    <lineage>
        <taxon>Eukaryota</taxon>
        <taxon>Fungi</taxon>
        <taxon>Dikarya</taxon>
        <taxon>Ascomycota</taxon>
        <taxon>Pezizomycotina</taxon>
        <taxon>Eurotiomycetes</taxon>
        <taxon>Eurotiomycetidae</taxon>
        <taxon>Eurotiales</taxon>
        <taxon>Aspergillaceae</taxon>
        <taxon>Penicillium</taxon>
    </lineage>
</organism>
<evidence type="ECO:0000313" key="8">
    <source>
        <dbReference type="Proteomes" id="UP000191522"/>
    </source>
</evidence>
<gene>
    <name evidence="7" type="ORF">PENDEC_c035G03769</name>
</gene>
<keyword evidence="4" id="KW-0456">Lyase</keyword>
<reference evidence="8" key="1">
    <citation type="journal article" date="2017" name="Nat. Microbiol.">
        <title>Global analysis of biosynthetic gene clusters reveals vast potential of secondary metabolite production in Penicillium species.</title>
        <authorList>
            <person name="Nielsen J.C."/>
            <person name="Grijseels S."/>
            <person name="Prigent S."/>
            <person name="Ji B."/>
            <person name="Dainat J."/>
            <person name="Nielsen K.F."/>
            <person name="Frisvad J.C."/>
            <person name="Workman M."/>
            <person name="Nielsen J."/>
        </authorList>
    </citation>
    <scope>NUCLEOTIDE SEQUENCE [LARGE SCALE GENOMIC DNA]</scope>
    <source>
        <strain evidence="8">IBT 11843</strain>
    </source>
</reference>
<dbReference type="GO" id="GO:0046872">
    <property type="term" value="F:metal ion binding"/>
    <property type="evidence" value="ECO:0007669"/>
    <property type="project" value="UniProtKB-KW"/>
</dbReference>
<dbReference type="Proteomes" id="UP000191522">
    <property type="component" value="Unassembled WGS sequence"/>
</dbReference>
<sequence>MADVGLPETGGPLPSPAYTNNLPEDTLSSEDWKHRSPYRIQSSQEFGEIKWRGHCQCRKISYSLRRERPLASKLCHCRSGCQIMHGAPVQLASIFHKDDICFDRGYIGLSFYSAAERSQRYHTPTKVSCSFCRTPIMDEGRNMVLLLPSTIELNGSMDEQRSQMDLFKPNFHIFYEQRTIDIPDGLPKWSGMDESSQRLDDYGNPVEQ</sequence>
<keyword evidence="8" id="KW-1185">Reference proteome</keyword>
<dbReference type="GO" id="GO:0016846">
    <property type="term" value="F:carbon-sulfur lyase activity"/>
    <property type="evidence" value="ECO:0007669"/>
    <property type="project" value="InterPro"/>
</dbReference>
<dbReference type="InterPro" id="IPR006913">
    <property type="entry name" value="CENP-V/GFA"/>
</dbReference>
<dbReference type="PANTHER" id="PTHR33337">
    <property type="entry name" value="GFA DOMAIN-CONTAINING PROTEIN"/>
    <property type="match status" value="1"/>
</dbReference>
<evidence type="ECO:0000313" key="7">
    <source>
        <dbReference type="EMBL" id="OQD68446.1"/>
    </source>
</evidence>
<protein>
    <recommendedName>
        <fullName evidence="6">CENP-V/GFA domain-containing protein</fullName>
    </recommendedName>
</protein>
<comment type="caution">
    <text evidence="7">The sequence shown here is derived from an EMBL/GenBank/DDBJ whole genome shotgun (WGS) entry which is preliminary data.</text>
</comment>
<dbReference type="Pfam" id="PF04828">
    <property type="entry name" value="GFA"/>
    <property type="match status" value="1"/>
</dbReference>
<dbReference type="OrthoDB" id="9970124at2759"/>
<feature type="region of interest" description="Disordered" evidence="5">
    <location>
        <begin position="1"/>
        <end position="30"/>
    </location>
</feature>